<protein>
    <submittedName>
        <fullName evidence="3">Signal peptidase</fullName>
    </submittedName>
</protein>
<feature type="domain" description="DUF2147" evidence="2">
    <location>
        <begin position="24"/>
        <end position="146"/>
    </location>
</feature>
<dbReference type="Gene3D" id="2.40.128.520">
    <property type="match status" value="1"/>
</dbReference>
<sequence>MKNWTIGLACLMSCAMTHAADIAGIWRTIDDRTGFSKALVEIKKQPDGSYTGTIIKIIPRPNYAPKELCQRCPAPYTDKPILGMTVLWGLKPDPNRSNHYTGAQVLDPLSGKLYKGKAKVNADNRQLSMRGYVGISALGRSQIWVREH</sequence>
<evidence type="ECO:0000256" key="1">
    <source>
        <dbReference type="SAM" id="SignalP"/>
    </source>
</evidence>
<dbReference type="Proteomes" id="UP000192132">
    <property type="component" value="Unassembled WGS sequence"/>
</dbReference>
<proteinExistence type="predicted"/>
<dbReference type="PANTHER" id="PTHR36919">
    <property type="entry name" value="BLR1215 PROTEIN"/>
    <property type="match status" value="1"/>
</dbReference>
<evidence type="ECO:0000313" key="3">
    <source>
        <dbReference type="EMBL" id="ONG41763.1"/>
    </source>
</evidence>
<gene>
    <name evidence="3" type="ORF">BKE30_02685</name>
</gene>
<dbReference type="OrthoDB" id="9814399at2"/>
<name>A0A1S8CY47_9GAMM</name>
<dbReference type="Pfam" id="PF09917">
    <property type="entry name" value="DUF2147"/>
    <property type="match status" value="1"/>
</dbReference>
<comment type="caution">
    <text evidence="3">The sequence shown here is derived from an EMBL/GenBank/DDBJ whole genome shotgun (WGS) entry which is preliminary data.</text>
</comment>
<evidence type="ECO:0000259" key="2">
    <source>
        <dbReference type="Pfam" id="PF09917"/>
    </source>
</evidence>
<keyword evidence="4" id="KW-1185">Reference proteome</keyword>
<organism evidence="3 4">
    <name type="scientific">Alkanindiges hydrocarboniclasticus</name>
    <dbReference type="NCBI Taxonomy" id="1907941"/>
    <lineage>
        <taxon>Bacteria</taxon>
        <taxon>Pseudomonadati</taxon>
        <taxon>Pseudomonadota</taxon>
        <taxon>Gammaproteobacteria</taxon>
        <taxon>Moraxellales</taxon>
        <taxon>Moraxellaceae</taxon>
        <taxon>Alkanindiges</taxon>
    </lineage>
</organism>
<dbReference type="AlphaFoldDB" id="A0A1S8CY47"/>
<feature type="signal peptide" evidence="1">
    <location>
        <begin position="1"/>
        <end position="19"/>
    </location>
</feature>
<reference evidence="3 4" key="1">
    <citation type="submission" date="2016-10" db="EMBL/GenBank/DDBJ databases">
        <title>Draft Genome sequence of Alkanindiges sp. strain H1.</title>
        <authorList>
            <person name="Subhash Y."/>
            <person name="Lee S."/>
        </authorList>
    </citation>
    <scope>NUCLEOTIDE SEQUENCE [LARGE SCALE GENOMIC DNA]</scope>
    <source>
        <strain evidence="3 4">H1</strain>
    </source>
</reference>
<keyword evidence="1" id="KW-0732">Signal</keyword>
<accession>A0A1S8CY47</accession>
<dbReference type="STRING" id="1907941.BKE30_02685"/>
<evidence type="ECO:0000313" key="4">
    <source>
        <dbReference type="Proteomes" id="UP000192132"/>
    </source>
</evidence>
<dbReference type="InterPro" id="IPR019223">
    <property type="entry name" value="DUF2147"/>
</dbReference>
<dbReference type="RefSeq" id="WP_076877135.1">
    <property type="nucleotide sequence ID" value="NZ_MLCN01000007.1"/>
</dbReference>
<dbReference type="EMBL" id="MLCN01000007">
    <property type="protein sequence ID" value="ONG41763.1"/>
    <property type="molecule type" value="Genomic_DNA"/>
</dbReference>
<dbReference type="PANTHER" id="PTHR36919:SF3">
    <property type="entry name" value="BLL5882 PROTEIN"/>
    <property type="match status" value="1"/>
</dbReference>
<feature type="chain" id="PRO_5012233120" evidence="1">
    <location>
        <begin position="20"/>
        <end position="148"/>
    </location>
</feature>